<gene>
    <name evidence="1" type="ORF">GCK72_011758</name>
</gene>
<dbReference type="CTD" id="9815953"/>
<dbReference type="KEGG" id="crq:GCK72_011758"/>
<name>A0A6A5HAU6_CAERE</name>
<evidence type="ECO:0000313" key="2">
    <source>
        <dbReference type="Proteomes" id="UP000483820"/>
    </source>
</evidence>
<dbReference type="Proteomes" id="UP000483820">
    <property type="component" value="Chromosome III"/>
</dbReference>
<sequence>MHCPTLELTGCEDDRWFSYLENMQYFYNDVAYDFQQTPDPFGYANEMYFAQPAMPMESSMGVRAPMPSQIEMPQNTGFNEAPRILCEFPIGQITIRIRVGTIRHIFKKHWKDFVFAAGGARDWNDVERNVANYLMSMISNSTQLFITDKLTTRTDALLMYLRRPGDVMFHRIPIAQDHVEKQVYNICTAYKLRIEEQEFYGIWKDFLTQNEVFYQSGMNGIFTRTSDNPHLANIHRRPDPEPLETHCAHFVPVQPIPYILVPVHLIEYVPHPLPTQYFPYPPPVHAW</sequence>
<organism evidence="1 2">
    <name type="scientific">Caenorhabditis remanei</name>
    <name type="common">Caenorhabditis vulgaris</name>
    <dbReference type="NCBI Taxonomy" id="31234"/>
    <lineage>
        <taxon>Eukaryota</taxon>
        <taxon>Metazoa</taxon>
        <taxon>Ecdysozoa</taxon>
        <taxon>Nematoda</taxon>
        <taxon>Chromadorea</taxon>
        <taxon>Rhabditida</taxon>
        <taxon>Rhabditina</taxon>
        <taxon>Rhabditomorpha</taxon>
        <taxon>Rhabditoidea</taxon>
        <taxon>Rhabditidae</taxon>
        <taxon>Peloderinae</taxon>
        <taxon>Caenorhabditis</taxon>
    </lineage>
</organism>
<reference evidence="1 2" key="1">
    <citation type="submission" date="2019-12" db="EMBL/GenBank/DDBJ databases">
        <title>Chromosome-level assembly of the Caenorhabditis remanei genome.</title>
        <authorList>
            <person name="Teterina A.A."/>
            <person name="Willis J.H."/>
            <person name="Phillips P.C."/>
        </authorList>
    </citation>
    <scope>NUCLEOTIDE SEQUENCE [LARGE SCALE GENOMIC DNA]</scope>
    <source>
        <strain evidence="1 2">PX506</strain>
        <tissue evidence="1">Whole organism</tissue>
    </source>
</reference>
<proteinExistence type="predicted"/>
<evidence type="ECO:0000313" key="1">
    <source>
        <dbReference type="EMBL" id="KAF1763492.1"/>
    </source>
</evidence>
<accession>A0A6A5HAU6</accession>
<dbReference type="RefSeq" id="XP_003100889.2">
    <property type="nucleotide sequence ID" value="XM_003100841.2"/>
</dbReference>
<protein>
    <submittedName>
        <fullName evidence="1">Uncharacterized protein</fullName>
    </submittedName>
</protein>
<comment type="caution">
    <text evidence="1">The sequence shown here is derived from an EMBL/GenBank/DDBJ whole genome shotgun (WGS) entry which is preliminary data.</text>
</comment>
<dbReference type="EMBL" id="WUAV01000003">
    <property type="protein sequence ID" value="KAF1763492.1"/>
    <property type="molecule type" value="Genomic_DNA"/>
</dbReference>
<dbReference type="AlphaFoldDB" id="A0A6A5HAU6"/>
<dbReference type="GeneID" id="9815953"/>